<dbReference type="PANTHER" id="PTHR33076">
    <property type="entry name" value="NON-SPECIFIC LIPID-TRANSFER PROTEIN 2-RELATED"/>
    <property type="match status" value="1"/>
</dbReference>
<comment type="function">
    <text evidence="3">Plant non-specific lipid-transfer proteins transfer phospholipids as well as galactolipids across membranes. May play a role in wax or cutin deposition in the cell walls of expanding epidermal cells and certain secretory tissues.</text>
</comment>
<dbReference type="Gene3D" id="1.10.110.10">
    <property type="entry name" value="Plant lipid-transfer and hydrophobic proteins"/>
    <property type="match status" value="1"/>
</dbReference>
<keyword evidence="3" id="KW-0813">Transport</keyword>
<feature type="domain" description="Bifunctional inhibitor/plant lipid transfer protein/seed storage helical" evidence="5">
    <location>
        <begin position="33"/>
        <end position="120"/>
    </location>
</feature>
<evidence type="ECO:0000259" key="5">
    <source>
        <dbReference type="SMART" id="SM00499"/>
    </source>
</evidence>
<name>A0AAN9SFH0_PSOTE</name>
<evidence type="ECO:0000256" key="3">
    <source>
        <dbReference type="RuleBase" id="RU000628"/>
    </source>
</evidence>
<evidence type="ECO:0000256" key="1">
    <source>
        <dbReference type="ARBA" id="ARBA00009748"/>
    </source>
</evidence>
<dbReference type="CDD" id="cd01960">
    <property type="entry name" value="nsLTP1"/>
    <property type="match status" value="1"/>
</dbReference>
<comment type="caution">
    <text evidence="6">The sequence shown here is derived from an EMBL/GenBank/DDBJ whole genome shotgun (WGS) entry which is preliminary data.</text>
</comment>
<evidence type="ECO:0000313" key="6">
    <source>
        <dbReference type="EMBL" id="KAK7394971.1"/>
    </source>
</evidence>
<evidence type="ECO:0000256" key="2">
    <source>
        <dbReference type="ARBA" id="ARBA00023157"/>
    </source>
</evidence>
<evidence type="ECO:0000313" key="7">
    <source>
        <dbReference type="Proteomes" id="UP001386955"/>
    </source>
</evidence>
<protein>
    <recommendedName>
        <fullName evidence="3">Non-specific lipid-transfer protein</fullName>
    </recommendedName>
</protein>
<feature type="signal peptide" evidence="4">
    <location>
        <begin position="1"/>
        <end position="20"/>
    </location>
</feature>
<dbReference type="Pfam" id="PF00234">
    <property type="entry name" value="Tryp_alpha_amyl"/>
    <property type="match status" value="1"/>
</dbReference>
<organism evidence="6 7">
    <name type="scientific">Psophocarpus tetragonolobus</name>
    <name type="common">Winged bean</name>
    <name type="synonym">Dolichos tetragonolobus</name>
    <dbReference type="NCBI Taxonomy" id="3891"/>
    <lineage>
        <taxon>Eukaryota</taxon>
        <taxon>Viridiplantae</taxon>
        <taxon>Streptophyta</taxon>
        <taxon>Embryophyta</taxon>
        <taxon>Tracheophyta</taxon>
        <taxon>Spermatophyta</taxon>
        <taxon>Magnoliopsida</taxon>
        <taxon>eudicotyledons</taxon>
        <taxon>Gunneridae</taxon>
        <taxon>Pentapetalae</taxon>
        <taxon>rosids</taxon>
        <taxon>fabids</taxon>
        <taxon>Fabales</taxon>
        <taxon>Fabaceae</taxon>
        <taxon>Papilionoideae</taxon>
        <taxon>50 kb inversion clade</taxon>
        <taxon>NPAAA clade</taxon>
        <taxon>indigoferoid/millettioid clade</taxon>
        <taxon>Phaseoleae</taxon>
        <taxon>Psophocarpus</taxon>
    </lineage>
</organism>
<dbReference type="PRINTS" id="PR00382">
    <property type="entry name" value="LIPIDTRNSFER"/>
</dbReference>
<dbReference type="InterPro" id="IPR016140">
    <property type="entry name" value="Bifunc_inhib/LTP/seed_store"/>
</dbReference>
<evidence type="ECO:0000256" key="4">
    <source>
        <dbReference type="SAM" id="SignalP"/>
    </source>
</evidence>
<keyword evidence="2" id="KW-1015">Disulfide bond</keyword>
<sequence length="149" mass="16097">MVKCVVVKLVSLAIMGVVLSVCNTPKGEAAVTCNEVVSNLSPCISYVLNGGKTVPVPCCNGIRTLFNLAQSTPDRQTVCKCIKNAISAFHYTKSTLDLAASLPNNCALNIPYHITPSLNCTRIDKLTISDIIPLDHKADEVEGMGWYWL</sequence>
<feature type="chain" id="PRO_5042898286" description="Non-specific lipid-transfer protein" evidence="4">
    <location>
        <begin position="21"/>
        <end position="149"/>
    </location>
</feature>
<keyword evidence="3" id="KW-0446">Lipid-binding</keyword>
<dbReference type="PROSITE" id="PS00597">
    <property type="entry name" value="PLANT_LTP"/>
    <property type="match status" value="1"/>
</dbReference>
<dbReference type="Proteomes" id="UP001386955">
    <property type="component" value="Unassembled WGS sequence"/>
</dbReference>
<dbReference type="InterPro" id="IPR000528">
    <property type="entry name" value="Plant_nsLTP"/>
</dbReference>
<dbReference type="AlphaFoldDB" id="A0AAN9SFH0"/>
<dbReference type="GO" id="GO:0008289">
    <property type="term" value="F:lipid binding"/>
    <property type="evidence" value="ECO:0007669"/>
    <property type="project" value="UniProtKB-KW"/>
</dbReference>
<comment type="similarity">
    <text evidence="1 3">Belongs to the plant LTP family.</text>
</comment>
<keyword evidence="7" id="KW-1185">Reference proteome</keyword>
<dbReference type="SMART" id="SM00499">
    <property type="entry name" value="AAI"/>
    <property type="match status" value="1"/>
</dbReference>
<keyword evidence="4" id="KW-0732">Signal</keyword>
<reference evidence="6 7" key="1">
    <citation type="submission" date="2024-01" db="EMBL/GenBank/DDBJ databases">
        <title>The genomes of 5 underutilized Papilionoideae crops provide insights into root nodulation and disease resistanc.</title>
        <authorList>
            <person name="Jiang F."/>
        </authorList>
    </citation>
    <scope>NUCLEOTIDE SEQUENCE [LARGE SCALE GENOMIC DNA]</scope>
    <source>
        <strain evidence="6">DUOXIRENSHENG_FW03</strain>
        <tissue evidence="6">Leaves</tissue>
    </source>
</reference>
<proteinExistence type="inferred from homology"/>
<gene>
    <name evidence="6" type="ORF">VNO78_15512</name>
</gene>
<dbReference type="EMBL" id="JAYMYS010000004">
    <property type="protein sequence ID" value="KAK7394971.1"/>
    <property type="molecule type" value="Genomic_DNA"/>
</dbReference>
<accession>A0AAN9SFH0</accession>
<dbReference type="InterPro" id="IPR036312">
    <property type="entry name" value="Bifun_inhib/LTP/seed_sf"/>
</dbReference>
<dbReference type="GO" id="GO:0006869">
    <property type="term" value="P:lipid transport"/>
    <property type="evidence" value="ECO:0007669"/>
    <property type="project" value="InterPro"/>
</dbReference>
<dbReference type="SUPFAM" id="SSF47699">
    <property type="entry name" value="Bifunctional inhibitor/lipid-transfer protein/seed storage 2S albumin"/>
    <property type="match status" value="1"/>
</dbReference>